<dbReference type="OrthoDB" id="3725439at2"/>
<proteinExistence type="predicted"/>
<protein>
    <recommendedName>
        <fullName evidence="3">DUF2470 domain-containing protein</fullName>
    </recommendedName>
</protein>
<accession>A0A4Q2EE69</accession>
<evidence type="ECO:0008006" key="3">
    <source>
        <dbReference type="Google" id="ProtNLM"/>
    </source>
</evidence>
<dbReference type="RefSeq" id="WP_129459366.1">
    <property type="nucleotide sequence ID" value="NZ_PPCV01000008.1"/>
</dbReference>
<evidence type="ECO:0000313" key="1">
    <source>
        <dbReference type="EMBL" id="RXW31481.1"/>
    </source>
</evidence>
<evidence type="ECO:0000313" key="2">
    <source>
        <dbReference type="Proteomes" id="UP000290624"/>
    </source>
</evidence>
<gene>
    <name evidence="1" type="ORF">C1706_11415</name>
</gene>
<dbReference type="EMBL" id="PPCV01000008">
    <property type="protein sequence ID" value="RXW31481.1"/>
    <property type="molecule type" value="Genomic_DNA"/>
</dbReference>
<dbReference type="Proteomes" id="UP000290624">
    <property type="component" value="Unassembled WGS sequence"/>
</dbReference>
<keyword evidence="2" id="KW-1185">Reference proteome</keyword>
<sequence length="272" mass="28883">MSMSYDTWTMPTCDARVRSLVMRMLSGAAAASLYAYRMEEALETVTHGLMPDGSLVVAAAPTELLSTVPAGFAVDVRVDLLKQSPDPMVSLVAASTHLLGSLTWASRAETIAHIEAGALPPMVEAMLTAPGARLGFVDMEKVVLHDLTGATPIPLEALEGAVTLIEDPYAAFDLVARHDNTTLKDLCWAVMVGTVPGFAIQKAPLPHVCSPTADQVFCVDVDPTGITVMLVGRHETLIAYARFATPATSHIELTAQVDRLMADATPRDALAC</sequence>
<dbReference type="AlphaFoldDB" id="A0A4Q2EE69"/>
<reference evidence="1 2" key="1">
    <citation type="submission" date="2018-01" db="EMBL/GenBank/DDBJ databases">
        <title>Lactibacter flavus gen. nov., sp. nov., a novel bacterium of the family Propionibacteriaceae isolated from raw milk and dairy products.</title>
        <authorList>
            <person name="Wenning M."/>
            <person name="Breitenwieser F."/>
            <person name="Huptas C."/>
            <person name="von Neubeck M."/>
            <person name="Busse H.-J."/>
            <person name="Scherer S."/>
        </authorList>
    </citation>
    <scope>NUCLEOTIDE SEQUENCE [LARGE SCALE GENOMIC DNA]</scope>
    <source>
        <strain evidence="1 2">VG341</strain>
    </source>
</reference>
<name>A0A4Q2EE69_9ACTN</name>
<comment type="caution">
    <text evidence="1">The sequence shown here is derived from an EMBL/GenBank/DDBJ whole genome shotgun (WGS) entry which is preliminary data.</text>
</comment>
<organism evidence="1 2">
    <name type="scientific">Propioniciclava flava</name>
    <dbReference type="NCBI Taxonomy" id="2072026"/>
    <lineage>
        <taxon>Bacteria</taxon>
        <taxon>Bacillati</taxon>
        <taxon>Actinomycetota</taxon>
        <taxon>Actinomycetes</taxon>
        <taxon>Propionibacteriales</taxon>
        <taxon>Propionibacteriaceae</taxon>
        <taxon>Propioniciclava</taxon>
    </lineage>
</organism>